<protein>
    <submittedName>
        <fullName evidence="2">Ester cyclase</fullName>
    </submittedName>
</protein>
<dbReference type="InterPro" id="IPR032710">
    <property type="entry name" value="NTF2-like_dom_sf"/>
</dbReference>
<dbReference type="RefSeq" id="WP_095882560.1">
    <property type="nucleotide sequence ID" value="NZ_NTHN02000016.1"/>
</dbReference>
<dbReference type="SUPFAM" id="SSF54427">
    <property type="entry name" value="NTF2-like"/>
    <property type="match status" value="1"/>
</dbReference>
<evidence type="ECO:0000313" key="2">
    <source>
        <dbReference type="EMBL" id="PBD18854.1"/>
    </source>
</evidence>
<dbReference type="PANTHER" id="PTHR38436:SF1">
    <property type="entry name" value="ESTER CYCLASE"/>
    <property type="match status" value="1"/>
</dbReference>
<dbReference type="InterPro" id="IPR009959">
    <property type="entry name" value="Cyclase_SnoaL-like"/>
</dbReference>
<gene>
    <name evidence="1" type="ORF">CLG85_010525</name>
    <name evidence="2" type="ORF">CLG85_12435</name>
</gene>
<dbReference type="Proteomes" id="UP000217448">
    <property type="component" value="Unassembled WGS sequence"/>
</dbReference>
<reference evidence="1" key="3">
    <citation type="submission" date="2024-05" db="EMBL/GenBank/DDBJ databases">
        <title>Yangia mangrovi SAOS 153D genome.</title>
        <authorList>
            <person name="Verma A."/>
            <person name="Pal Y."/>
            <person name="Sundharam S."/>
            <person name="Bisht B."/>
            <person name="Srinivasan K."/>
        </authorList>
    </citation>
    <scope>NUCLEOTIDE SEQUENCE</scope>
    <source>
        <strain evidence="1">SAOS 153D</strain>
    </source>
</reference>
<dbReference type="GO" id="GO:0030638">
    <property type="term" value="P:polyketide metabolic process"/>
    <property type="evidence" value="ECO:0007669"/>
    <property type="project" value="InterPro"/>
</dbReference>
<sequence length="131" mass="14715">MAPEDLAALYRGYIACLNRQDWKRLGDFVADAVAYNGERIGLAGYRRMLENDFAAIPDLSFEVALLACEPPQIASRLEFDCTPVGRLFGLPVNGRRVRFAENVFYRVKDARIAEVWSVIDKSAIEAQLQTS</sequence>
<dbReference type="OrthoDB" id="9810441at2"/>
<evidence type="ECO:0000313" key="1">
    <source>
        <dbReference type="EMBL" id="MCT4370728.1"/>
    </source>
</evidence>
<proteinExistence type="predicted"/>
<organism evidence="2">
    <name type="scientific">Alloyangia mangrovi</name>
    <dbReference type="NCBI Taxonomy" id="1779329"/>
    <lineage>
        <taxon>Bacteria</taxon>
        <taxon>Pseudomonadati</taxon>
        <taxon>Pseudomonadota</taxon>
        <taxon>Alphaproteobacteria</taxon>
        <taxon>Rhodobacterales</taxon>
        <taxon>Roseobacteraceae</taxon>
        <taxon>Alloyangia</taxon>
    </lineage>
</organism>
<evidence type="ECO:0000313" key="3">
    <source>
        <dbReference type="Proteomes" id="UP000217448"/>
    </source>
</evidence>
<dbReference type="PANTHER" id="PTHR38436">
    <property type="entry name" value="POLYKETIDE CYCLASE SNOAL-LIKE DOMAIN"/>
    <property type="match status" value="1"/>
</dbReference>
<accession>A0A2A3JWG3</accession>
<reference evidence="3" key="2">
    <citation type="submission" date="2023-07" db="EMBL/GenBank/DDBJ databases">
        <title>Yangia mangrovi SAOS 153D genome.</title>
        <authorList>
            <person name="Verma A."/>
            <person name="Pal Y."/>
            <person name="Sundharam S."/>
            <person name="Bisht B."/>
            <person name="Srinivasan K."/>
        </authorList>
    </citation>
    <scope>NUCLEOTIDE SEQUENCE [LARGE SCALE GENOMIC DNA]</scope>
    <source>
        <strain evidence="3">SAOS 153D</strain>
    </source>
</reference>
<dbReference type="EMBL" id="NTHN01000186">
    <property type="protein sequence ID" value="PBD18854.1"/>
    <property type="molecule type" value="Genomic_DNA"/>
</dbReference>
<dbReference type="Gene3D" id="3.10.450.50">
    <property type="match status" value="1"/>
</dbReference>
<keyword evidence="3" id="KW-1185">Reference proteome</keyword>
<comment type="caution">
    <text evidence="2">The sequence shown here is derived from an EMBL/GenBank/DDBJ whole genome shotgun (WGS) entry which is preliminary data.</text>
</comment>
<reference evidence="2" key="1">
    <citation type="submission" date="2017-09" db="EMBL/GenBank/DDBJ databases">
        <title>Yangia sp. SAOS 153D whole genome sequencing.</title>
        <authorList>
            <person name="Verma A."/>
            <person name="Krishnamurthi S."/>
        </authorList>
    </citation>
    <scope>NUCLEOTIDE SEQUENCE [LARGE SCALE GENOMIC DNA]</scope>
    <source>
        <strain evidence="2">SAOS 153D</strain>
    </source>
</reference>
<dbReference type="Pfam" id="PF07366">
    <property type="entry name" value="SnoaL"/>
    <property type="match status" value="1"/>
</dbReference>
<name>A0A2A3JWG3_9RHOB</name>
<dbReference type="EMBL" id="NTHN02000016">
    <property type="protein sequence ID" value="MCT4370728.1"/>
    <property type="molecule type" value="Genomic_DNA"/>
</dbReference>
<dbReference type="AlphaFoldDB" id="A0A2A3JWG3"/>